<dbReference type="InterPro" id="IPR027417">
    <property type="entry name" value="P-loop_NTPase"/>
</dbReference>
<dbReference type="Gene3D" id="3.40.50.300">
    <property type="entry name" value="P-loop containing nucleotide triphosphate hydrolases"/>
    <property type="match status" value="1"/>
</dbReference>
<gene>
    <name evidence="15" type="primary">feoB</name>
    <name evidence="15" type="ORF">QQ020_34815</name>
</gene>
<reference evidence="15" key="1">
    <citation type="submission" date="2023-06" db="EMBL/GenBank/DDBJ databases">
        <title>Genomic of Agaribacillus aureum.</title>
        <authorList>
            <person name="Wang G."/>
        </authorList>
    </citation>
    <scope>NUCLEOTIDE SEQUENCE</scope>
    <source>
        <strain evidence="15">BMA12</strain>
    </source>
</reference>
<dbReference type="PANTHER" id="PTHR43185">
    <property type="entry name" value="FERROUS IRON TRANSPORT PROTEIN B"/>
    <property type="match status" value="1"/>
</dbReference>
<feature type="transmembrane region" description="Helical" evidence="13">
    <location>
        <begin position="239"/>
        <end position="257"/>
    </location>
</feature>
<dbReference type="CDD" id="cd01879">
    <property type="entry name" value="FeoB"/>
    <property type="match status" value="1"/>
</dbReference>
<evidence type="ECO:0000256" key="7">
    <source>
        <dbReference type="ARBA" id="ARBA00022989"/>
    </source>
</evidence>
<sequence>MSIQKIALVGNPNSGKSSVFNQLTGLNQHVGNYPGVTVDKKTGSFPGKEGGKIKVIDLPGIYSIYPKSEDERVVFEILKDKGHKNYPDLCVVVVDVTNLERNLLLFTQLHDLKIPTILVVNMVDLLEGEGISVDLEKLSELLGGVPVIPMNARKGEGIEALKNAIYDFNQTTWTPFLKQYATHDHGLKHLPSPSEQIEDTDRRFKKITQILKFCVKRAEPSKSRKLISNRIDKVVTHPIWGYAIFLFILLLIFQAIYELASVPMDLIDNVFLLLSQGTRDALPPGVFTDLIAEGIVPGIGGIVIFVPQIVLLFAFIAILEETGYMSRVVFIMDRLMRPFGLNGKSVVPLISGVACAIPAIMATRTIDQWKDRLITIMVTPLTSCSARLPVYTLLIALVVPDKSVWGFMNLQGLVLLGMYLLGFAAAFLAAIIFKLIIRSRQKSFLIMEMPTYKIPRWSNVGITLWEKTKVFVWEAGRVIMAISIILWVLASYGPPNRIEKAVSAIPIPENVADDAKMSYEEQVSSVKLENSWIGLLGKQLEPAIAPLGYDWQVGIALITSFAAREVFVSSMATIYSVGEDFEDEATMLQRMRQEVNPRTGQSVYNLASGLSLMVFYAFAMQCMSTLAIVKRETKSWKWPLLQLVYMTTLAYIGAFITYNLLQ</sequence>
<dbReference type="InterPro" id="IPR011640">
    <property type="entry name" value="Fe2_transport_prot_B_C"/>
</dbReference>
<keyword evidence="6" id="KW-0547">Nucleotide-binding</keyword>
<evidence type="ECO:0000256" key="2">
    <source>
        <dbReference type="ARBA" id="ARBA00022448"/>
    </source>
</evidence>
<dbReference type="RefSeq" id="WP_346762635.1">
    <property type="nucleotide sequence ID" value="NZ_JAUJEB010000015.1"/>
</dbReference>
<dbReference type="InterPro" id="IPR006073">
    <property type="entry name" value="GTP-bd"/>
</dbReference>
<protein>
    <recommendedName>
        <fullName evidence="12 13">Ferrous iron transport protein B</fullName>
    </recommendedName>
</protein>
<keyword evidence="8 13" id="KW-0408">Iron</keyword>
<evidence type="ECO:0000256" key="1">
    <source>
        <dbReference type="ARBA" id="ARBA00004651"/>
    </source>
</evidence>
<dbReference type="InterPro" id="IPR011642">
    <property type="entry name" value="Gate_dom"/>
</dbReference>
<name>A0ABT8LIE1_9BACT</name>
<dbReference type="Proteomes" id="UP001172083">
    <property type="component" value="Unassembled WGS sequence"/>
</dbReference>
<dbReference type="InterPro" id="IPR050860">
    <property type="entry name" value="FeoB_GTPase"/>
</dbReference>
<dbReference type="SUPFAM" id="SSF52540">
    <property type="entry name" value="P-loop containing nucleoside triphosphate hydrolases"/>
    <property type="match status" value="1"/>
</dbReference>
<comment type="subcellular location">
    <subcellularLocation>
        <location evidence="13">Cell inner membrane</location>
        <topology evidence="13">Multi-pass membrane protein</topology>
    </subcellularLocation>
    <subcellularLocation>
        <location evidence="1">Cell membrane</location>
        <topology evidence="1">Multi-pass membrane protein</topology>
    </subcellularLocation>
</comment>
<feature type="transmembrane region" description="Helical" evidence="13">
    <location>
        <begin position="606"/>
        <end position="628"/>
    </location>
</feature>
<evidence type="ECO:0000256" key="11">
    <source>
        <dbReference type="ARBA" id="ARBA00023136"/>
    </source>
</evidence>
<keyword evidence="4 13" id="KW-0410">Iron transport</keyword>
<accession>A0ABT8LIE1</accession>
<keyword evidence="16" id="KW-1185">Reference proteome</keyword>
<dbReference type="NCBIfam" id="TIGR00437">
    <property type="entry name" value="feoB"/>
    <property type="match status" value="1"/>
</dbReference>
<dbReference type="PROSITE" id="PS51711">
    <property type="entry name" value="G_FEOB"/>
    <property type="match status" value="1"/>
</dbReference>
<feature type="transmembrane region" description="Helical" evidence="13">
    <location>
        <begin position="640"/>
        <end position="661"/>
    </location>
</feature>
<evidence type="ECO:0000313" key="16">
    <source>
        <dbReference type="Proteomes" id="UP001172083"/>
    </source>
</evidence>
<evidence type="ECO:0000256" key="4">
    <source>
        <dbReference type="ARBA" id="ARBA00022496"/>
    </source>
</evidence>
<evidence type="ECO:0000256" key="5">
    <source>
        <dbReference type="ARBA" id="ARBA00022692"/>
    </source>
</evidence>
<evidence type="ECO:0000259" key="14">
    <source>
        <dbReference type="PROSITE" id="PS51711"/>
    </source>
</evidence>
<dbReference type="InterPro" id="IPR005225">
    <property type="entry name" value="Small_GTP-bd"/>
</dbReference>
<keyword evidence="3" id="KW-1003">Cell membrane</keyword>
<evidence type="ECO:0000256" key="12">
    <source>
        <dbReference type="NCBIfam" id="TIGR00437"/>
    </source>
</evidence>
<comment type="caution">
    <text evidence="15">The sequence shown here is derived from an EMBL/GenBank/DDBJ whole genome shotgun (WGS) entry which is preliminary data.</text>
</comment>
<feature type="transmembrane region" description="Helical" evidence="13">
    <location>
        <begin position="339"/>
        <end position="361"/>
    </location>
</feature>
<comment type="function">
    <text evidence="13">Probable transporter of a GTP-driven Fe(2+) uptake system.</text>
</comment>
<evidence type="ECO:0000256" key="8">
    <source>
        <dbReference type="ARBA" id="ARBA00023004"/>
    </source>
</evidence>
<keyword evidence="11 13" id="KW-0472">Membrane</keyword>
<keyword evidence="2 13" id="KW-0813">Transport</keyword>
<dbReference type="InterPro" id="IPR030389">
    <property type="entry name" value="G_FEOB_dom"/>
</dbReference>
<feature type="domain" description="FeoB-type G" evidence="14">
    <location>
        <begin position="3"/>
        <end position="171"/>
    </location>
</feature>
<dbReference type="Pfam" id="PF07664">
    <property type="entry name" value="FeoB_C"/>
    <property type="match status" value="1"/>
</dbReference>
<dbReference type="PANTHER" id="PTHR43185:SF1">
    <property type="entry name" value="FE(2+) TRANSPORTER FEOB"/>
    <property type="match status" value="1"/>
</dbReference>
<feature type="transmembrane region" description="Helical" evidence="13">
    <location>
        <begin position="295"/>
        <end position="319"/>
    </location>
</feature>
<comment type="similarity">
    <text evidence="13">Belongs to the TRAFAC class TrmE-Era-EngA-EngB-Septin-like GTPase superfamily. FeoB GTPase (TC 9.A.8) family.</text>
</comment>
<feature type="transmembrane region" description="Helical" evidence="13">
    <location>
        <begin position="410"/>
        <end position="437"/>
    </location>
</feature>
<dbReference type="InterPro" id="IPR003373">
    <property type="entry name" value="Fe2_transport_prot-B"/>
</dbReference>
<dbReference type="EMBL" id="JAUJEB010000015">
    <property type="protein sequence ID" value="MDN5217298.1"/>
    <property type="molecule type" value="Genomic_DNA"/>
</dbReference>
<evidence type="ECO:0000256" key="13">
    <source>
        <dbReference type="RuleBase" id="RU362098"/>
    </source>
</evidence>
<evidence type="ECO:0000313" key="15">
    <source>
        <dbReference type="EMBL" id="MDN5217298.1"/>
    </source>
</evidence>
<keyword evidence="9" id="KW-0406">Ion transport</keyword>
<dbReference type="Pfam" id="PF02421">
    <property type="entry name" value="FeoB_N"/>
    <property type="match status" value="1"/>
</dbReference>
<organism evidence="15 16">
    <name type="scientific">Agaribacillus aureus</name>
    <dbReference type="NCBI Taxonomy" id="3051825"/>
    <lineage>
        <taxon>Bacteria</taxon>
        <taxon>Pseudomonadati</taxon>
        <taxon>Bacteroidota</taxon>
        <taxon>Cytophagia</taxon>
        <taxon>Cytophagales</taxon>
        <taxon>Splendidivirgaceae</taxon>
        <taxon>Agaribacillus</taxon>
    </lineage>
</organism>
<evidence type="ECO:0000256" key="9">
    <source>
        <dbReference type="ARBA" id="ARBA00023065"/>
    </source>
</evidence>
<keyword evidence="10 13" id="KW-0342">GTP-binding</keyword>
<evidence type="ECO:0000256" key="3">
    <source>
        <dbReference type="ARBA" id="ARBA00022475"/>
    </source>
</evidence>
<evidence type="ECO:0000256" key="10">
    <source>
        <dbReference type="ARBA" id="ARBA00023134"/>
    </source>
</evidence>
<evidence type="ECO:0000256" key="6">
    <source>
        <dbReference type="ARBA" id="ARBA00022741"/>
    </source>
</evidence>
<dbReference type="NCBIfam" id="TIGR00231">
    <property type="entry name" value="small_GTP"/>
    <property type="match status" value="1"/>
</dbReference>
<dbReference type="PRINTS" id="PR00326">
    <property type="entry name" value="GTP1OBG"/>
</dbReference>
<comment type="caution">
    <text evidence="13">Lacks conserved residue(s) required for the propagation of feature annotation.</text>
</comment>
<dbReference type="Pfam" id="PF07670">
    <property type="entry name" value="Gate"/>
    <property type="match status" value="2"/>
</dbReference>
<proteinExistence type="inferred from homology"/>
<keyword evidence="5 13" id="KW-0812">Transmembrane</keyword>
<keyword evidence="7 13" id="KW-1133">Transmembrane helix</keyword>